<organism evidence="2 3">
    <name type="scientific">Aspergillus heteromorphus CBS 117.55</name>
    <dbReference type="NCBI Taxonomy" id="1448321"/>
    <lineage>
        <taxon>Eukaryota</taxon>
        <taxon>Fungi</taxon>
        <taxon>Dikarya</taxon>
        <taxon>Ascomycota</taxon>
        <taxon>Pezizomycotina</taxon>
        <taxon>Eurotiomycetes</taxon>
        <taxon>Eurotiomycetidae</taxon>
        <taxon>Eurotiales</taxon>
        <taxon>Aspergillaceae</taxon>
        <taxon>Aspergillus</taxon>
        <taxon>Aspergillus subgen. Circumdati</taxon>
    </lineage>
</organism>
<dbReference type="RefSeq" id="XP_025396141.1">
    <property type="nucleotide sequence ID" value="XM_025537968.1"/>
</dbReference>
<gene>
    <name evidence="2" type="ORF">BO70DRAFT_122776</name>
</gene>
<dbReference type="GeneID" id="37060205"/>
<evidence type="ECO:0000313" key="3">
    <source>
        <dbReference type="Proteomes" id="UP000247233"/>
    </source>
</evidence>
<reference evidence="2 3" key="1">
    <citation type="submission" date="2016-12" db="EMBL/GenBank/DDBJ databases">
        <title>The genomes of Aspergillus section Nigri reveals drivers in fungal speciation.</title>
        <authorList>
            <consortium name="DOE Joint Genome Institute"/>
            <person name="Vesth T.C."/>
            <person name="Nybo J."/>
            <person name="Theobald S."/>
            <person name="Brandl J."/>
            <person name="Frisvad J.C."/>
            <person name="Nielsen K.F."/>
            <person name="Lyhne E.K."/>
            <person name="Kogle M.E."/>
            <person name="Kuo A."/>
            <person name="Riley R."/>
            <person name="Clum A."/>
            <person name="Nolan M."/>
            <person name="Lipzen A."/>
            <person name="Salamov A."/>
            <person name="Henrissat B."/>
            <person name="Wiebenga A."/>
            <person name="De Vries R.P."/>
            <person name="Grigoriev I.V."/>
            <person name="Mortensen U.H."/>
            <person name="Andersen M.R."/>
            <person name="Baker S.E."/>
        </authorList>
    </citation>
    <scope>NUCLEOTIDE SEQUENCE [LARGE SCALE GENOMIC DNA]</scope>
    <source>
        <strain evidence="2 3">CBS 117.55</strain>
    </source>
</reference>
<dbReference type="EMBL" id="MSFL01000028">
    <property type="protein sequence ID" value="PWY71442.1"/>
    <property type="molecule type" value="Genomic_DNA"/>
</dbReference>
<protein>
    <submittedName>
        <fullName evidence="2">Uncharacterized protein</fullName>
    </submittedName>
</protein>
<dbReference type="Proteomes" id="UP000247233">
    <property type="component" value="Unassembled WGS sequence"/>
</dbReference>
<name>A0A317VER0_9EURO</name>
<comment type="caution">
    <text evidence="2">The sequence shown here is derived from an EMBL/GenBank/DDBJ whole genome shotgun (WGS) entry which is preliminary data.</text>
</comment>
<evidence type="ECO:0000313" key="2">
    <source>
        <dbReference type="EMBL" id="PWY71442.1"/>
    </source>
</evidence>
<sequence>MYYYGACNFDSRNNAMTSHHQLLFHNINQSIPPHPPPPPRSSQSNSSWSILRDFNHRFLPPIELHLPLNHPTGCLGPEGGVQNKAVS</sequence>
<dbReference type="AlphaFoldDB" id="A0A317VER0"/>
<keyword evidence="3" id="KW-1185">Reference proteome</keyword>
<accession>A0A317VER0</accession>
<proteinExistence type="predicted"/>
<dbReference type="VEuPathDB" id="FungiDB:BO70DRAFT_122776"/>
<feature type="region of interest" description="Disordered" evidence="1">
    <location>
        <begin position="27"/>
        <end position="47"/>
    </location>
</feature>
<evidence type="ECO:0000256" key="1">
    <source>
        <dbReference type="SAM" id="MobiDB-lite"/>
    </source>
</evidence>